<accession>A0ABS6F533</accession>
<name>A0ABS6F533_9CLOT</name>
<gene>
    <name evidence="2" type="ORF">KQI89_14240</name>
</gene>
<reference evidence="2 3" key="1">
    <citation type="submission" date="2021-06" db="EMBL/GenBank/DDBJ databases">
        <authorList>
            <person name="Sun Q."/>
            <person name="Li D."/>
        </authorList>
    </citation>
    <scope>NUCLEOTIDE SEQUENCE [LARGE SCALE GENOMIC DNA]</scope>
    <source>
        <strain evidence="2 3">MSJ-4</strain>
    </source>
</reference>
<evidence type="ECO:0000313" key="2">
    <source>
        <dbReference type="EMBL" id="MBU5592910.1"/>
    </source>
</evidence>
<keyword evidence="3" id="KW-1185">Reference proteome</keyword>
<dbReference type="Proteomes" id="UP000736583">
    <property type="component" value="Unassembled WGS sequence"/>
</dbReference>
<organism evidence="2 3">
    <name type="scientific">Clostridium simiarum</name>
    <dbReference type="NCBI Taxonomy" id="2841506"/>
    <lineage>
        <taxon>Bacteria</taxon>
        <taxon>Bacillati</taxon>
        <taxon>Bacillota</taxon>
        <taxon>Clostridia</taxon>
        <taxon>Eubacteriales</taxon>
        <taxon>Clostridiaceae</taxon>
        <taxon>Clostridium</taxon>
    </lineage>
</organism>
<comment type="caution">
    <text evidence="2">The sequence shown here is derived from an EMBL/GenBank/DDBJ whole genome shotgun (WGS) entry which is preliminary data.</text>
</comment>
<dbReference type="InterPro" id="IPR025510">
    <property type="entry name" value="DUF4397"/>
</dbReference>
<sequence length="228" mass="25716">MMNSNFYNHGFYYPYGLQNFSRVESLPKIKTYIRILHASPDAPAVDIYANGTAIARNLSYKNFTPYISVPSGSYEIKIYPAGSMDKAVFTEKIELNPNSIYTIAAVNTLDSLQILPILEPATTSKPNFSMLRFSNLSPNAPTLDLTYRDNTKLFKNVEFQETTSYIPVVPKDHWLEIRDSLTDRILLTIPSVKLLPNKFYTIYTVGLLNSSPPLQILVPLDGASYLKT</sequence>
<protein>
    <submittedName>
        <fullName evidence="2">DUF4397 domain-containing protein</fullName>
    </submittedName>
</protein>
<dbReference type="Pfam" id="PF14344">
    <property type="entry name" value="DUF4397"/>
    <property type="match status" value="1"/>
</dbReference>
<dbReference type="EMBL" id="JAHLQL010000005">
    <property type="protein sequence ID" value="MBU5592910.1"/>
    <property type="molecule type" value="Genomic_DNA"/>
</dbReference>
<dbReference type="RefSeq" id="WP_216457600.1">
    <property type="nucleotide sequence ID" value="NZ_JAHLQL010000005.1"/>
</dbReference>
<feature type="domain" description="DUF4397" evidence="1">
    <location>
        <begin position="32"/>
        <end position="145"/>
    </location>
</feature>
<evidence type="ECO:0000259" key="1">
    <source>
        <dbReference type="Pfam" id="PF14344"/>
    </source>
</evidence>
<evidence type="ECO:0000313" key="3">
    <source>
        <dbReference type="Proteomes" id="UP000736583"/>
    </source>
</evidence>
<proteinExistence type="predicted"/>